<accession>A0A9X1Z2H1</accession>
<dbReference type="Gene3D" id="1.10.3600.10">
    <property type="entry name" value="Putative bacterial toxin ydaT"/>
    <property type="match status" value="1"/>
</dbReference>
<organism evidence="1 2">
    <name type="scientific">Shewanella algicola</name>
    <dbReference type="NCBI Taxonomy" id="640633"/>
    <lineage>
        <taxon>Bacteria</taxon>
        <taxon>Pseudomonadati</taxon>
        <taxon>Pseudomonadota</taxon>
        <taxon>Gammaproteobacteria</taxon>
        <taxon>Alteromonadales</taxon>
        <taxon>Shewanellaceae</taxon>
        <taxon>Shewanella</taxon>
    </lineage>
</organism>
<dbReference type="EMBL" id="JAKILJ010000001">
    <property type="protein sequence ID" value="MCL1103710.1"/>
    <property type="molecule type" value="Genomic_DNA"/>
</dbReference>
<dbReference type="AlphaFoldDB" id="A0A9X1Z2H1"/>
<comment type="caution">
    <text evidence="1">The sequence shown here is derived from an EMBL/GenBank/DDBJ whole genome shotgun (WGS) entry which is preliminary data.</text>
</comment>
<dbReference type="InterPro" id="IPR037042">
    <property type="entry name" value="YdaT-like_sf"/>
</dbReference>
<evidence type="ECO:0000313" key="2">
    <source>
        <dbReference type="Proteomes" id="UP001139408"/>
    </source>
</evidence>
<gene>
    <name evidence="1" type="ORF">L2749_00290</name>
</gene>
<proteinExistence type="predicted"/>
<name>A0A9X1Z2H1_9GAMM</name>
<reference evidence="1" key="1">
    <citation type="submission" date="2022-01" db="EMBL/GenBank/DDBJ databases">
        <title>Whole genome-based taxonomy of the Shewanellaceae.</title>
        <authorList>
            <person name="Martin-Rodriguez A.J."/>
        </authorList>
    </citation>
    <scope>NUCLEOTIDE SEQUENCE</scope>
    <source>
        <strain evidence="1">DSM 23803</strain>
    </source>
</reference>
<dbReference type="Proteomes" id="UP001139408">
    <property type="component" value="Unassembled WGS sequence"/>
</dbReference>
<evidence type="ECO:0000313" key="1">
    <source>
        <dbReference type="EMBL" id="MCL1103710.1"/>
    </source>
</evidence>
<dbReference type="RefSeq" id="WP_188923512.1">
    <property type="nucleotide sequence ID" value="NZ_BMQI01000001.1"/>
</dbReference>
<keyword evidence="2" id="KW-1185">Reference proteome</keyword>
<sequence>MKQVSRLTLLMKAINKWLELPKVSRSALATAVVQAVDDLKMVSVLAKEGISFTYSDDIYNDSRVNAQKIFRWLGQYADQHAVPERLFYVEQAILAAMPIELRIGYLNDVYNMVGVTVVVDHVGDGMSLSTSDMAATLTKENSEAQIAVIRLGLAPSRHDVEQAYRELRESRGMTQAAMDAFERNYPYLVEKPLKSVG</sequence>
<protein>
    <submittedName>
        <fullName evidence="1">Toxin YdaT domain-containing protein</fullName>
    </submittedName>
</protein>